<accession>A0A8H3C767</accession>
<dbReference type="EMBL" id="CAJMWX010001180">
    <property type="protein sequence ID" value="CAE6472996.1"/>
    <property type="molecule type" value="Genomic_DNA"/>
</dbReference>
<comment type="caution">
    <text evidence="2">The sequence shown here is derived from an EMBL/GenBank/DDBJ whole genome shotgun (WGS) entry which is preliminary data.</text>
</comment>
<protein>
    <submittedName>
        <fullName evidence="2">Uncharacterized protein</fullName>
    </submittedName>
</protein>
<proteinExistence type="predicted"/>
<reference evidence="2" key="1">
    <citation type="submission" date="2021-01" db="EMBL/GenBank/DDBJ databases">
        <authorList>
            <person name="Kaushik A."/>
        </authorList>
    </citation>
    <scope>NUCLEOTIDE SEQUENCE</scope>
    <source>
        <strain evidence="2">AG4-R118</strain>
    </source>
</reference>
<sequence>MKAAIIHWFYERRVAAAARTTGGRVPLTRITSYAASIHRHERCDDSSREQRSEGHKGVSSGRVPTDREEALSGSEKTGRVKFGCGLEENCGMDFGVSSVK</sequence>
<name>A0A8H3C767_9AGAM</name>
<evidence type="ECO:0000256" key="1">
    <source>
        <dbReference type="SAM" id="MobiDB-lite"/>
    </source>
</evidence>
<dbReference type="AlphaFoldDB" id="A0A8H3C767"/>
<feature type="region of interest" description="Disordered" evidence="1">
    <location>
        <begin position="38"/>
        <end position="74"/>
    </location>
</feature>
<evidence type="ECO:0000313" key="2">
    <source>
        <dbReference type="EMBL" id="CAE6472996.1"/>
    </source>
</evidence>
<evidence type="ECO:0000313" key="3">
    <source>
        <dbReference type="Proteomes" id="UP000663888"/>
    </source>
</evidence>
<dbReference type="Proteomes" id="UP000663888">
    <property type="component" value="Unassembled WGS sequence"/>
</dbReference>
<gene>
    <name evidence="2" type="ORF">RDB_LOCUS110745</name>
</gene>
<feature type="compositionally biased region" description="Basic and acidic residues" evidence="1">
    <location>
        <begin position="41"/>
        <end position="56"/>
    </location>
</feature>
<organism evidence="2 3">
    <name type="scientific">Rhizoctonia solani</name>
    <dbReference type="NCBI Taxonomy" id="456999"/>
    <lineage>
        <taxon>Eukaryota</taxon>
        <taxon>Fungi</taxon>
        <taxon>Dikarya</taxon>
        <taxon>Basidiomycota</taxon>
        <taxon>Agaricomycotina</taxon>
        <taxon>Agaricomycetes</taxon>
        <taxon>Cantharellales</taxon>
        <taxon>Ceratobasidiaceae</taxon>
        <taxon>Rhizoctonia</taxon>
    </lineage>
</organism>